<dbReference type="Gene3D" id="3.40.1210.10">
    <property type="entry name" value="Survival protein SurE-like phosphatase/nucleotidase"/>
    <property type="match status" value="1"/>
</dbReference>
<dbReference type="GO" id="GO:0008253">
    <property type="term" value="F:5'-nucleotidase activity"/>
    <property type="evidence" value="ECO:0007669"/>
    <property type="project" value="UniProtKB-UniRule"/>
</dbReference>
<feature type="binding site" evidence="9">
    <location>
        <position position="97"/>
    </location>
    <ligand>
        <name>a divalent metal cation</name>
        <dbReference type="ChEBI" id="CHEBI:60240"/>
    </ligand>
</feature>
<evidence type="ECO:0000313" key="12">
    <source>
        <dbReference type="Proteomes" id="UP001158066"/>
    </source>
</evidence>
<comment type="function">
    <text evidence="9">Nucleotidase that shows phosphatase activity on nucleoside 5'-monophosphates.</text>
</comment>
<evidence type="ECO:0000256" key="3">
    <source>
        <dbReference type="ARBA" id="ARBA00004496"/>
    </source>
</evidence>
<comment type="cofactor">
    <cofactor evidence="9">
        <name>a divalent metal cation</name>
        <dbReference type="ChEBI" id="CHEBI:60240"/>
    </cofactor>
    <text evidence="9">Binds 1 divalent metal cation per subunit.</text>
</comment>
<dbReference type="PANTHER" id="PTHR30457">
    <property type="entry name" value="5'-NUCLEOTIDASE SURE"/>
    <property type="match status" value="1"/>
</dbReference>
<dbReference type="RefSeq" id="WP_283408455.1">
    <property type="nucleotide sequence ID" value="NZ_FXUF01000003.1"/>
</dbReference>
<dbReference type="SUPFAM" id="SSF64167">
    <property type="entry name" value="SurE-like"/>
    <property type="match status" value="1"/>
</dbReference>
<dbReference type="Proteomes" id="UP001158066">
    <property type="component" value="Unassembled WGS sequence"/>
</dbReference>
<protein>
    <recommendedName>
        <fullName evidence="9">5'-nucleotidase SurE</fullName>
        <ecNumber evidence="9">3.1.3.5</ecNumber>
    </recommendedName>
    <alternativeName>
        <fullName evidence="9">Nucleoside 5'-monophosphate phosphohydrolase</fullName>
    </alternativeName>
</protein>
<reference evidence="11" key="1">
    <citation type="submission" date="2017-05" db="EMBL/GenBank/DDBJ databases">
        <authorList>
            <person name="Varghese N."/>
            <person name="Submissions S."/>
        </authorList>
    </citation>
    <scope>NUCLEOTIDE SEQUENCE</scope>
    <source>
        <strain evidence="11">Su22</strain>
    </source>
</reference>
<comment type="cofactor">
    <cofactor evidence="2">
        <name>Mg(2+)</name>
        <dbReference type="ChEBI" id="CHEBI:18420"/>
    </cofactor>
</comment>
<proteinExistence type="inferred from homology"/>
<dbReference type="InterPro" id="IPR030048">
    <property type="entry name" value="SurE"/>
</dbReference>
<dbReference type="PANTHER" id="PTHR30457:SF12">
    <property type="entry name" value="5'_3'-NUCLEOTIDASE SURE"/>
    <property type="match status" value="1"/>
</dbReference>
<feature type="binding site" evidence="9">
    <location>
        <position position="9"/>
    </location>
    <ligand>
        <name>a divalent metal cation</name>
        <dbReference type="ChEBI" id="CHEBI:60240"/>
    </ligand>
</feature>
<dbReference type="GO" id="GO:0000166">
    <property type="term" value="F:nucleotide binding"/>
    <property type="evidence" value="ECO:0007669"/>
    <property type="project" value="UniProtKB-KW"/>
</dbReference>
<feature type="domain" description="Survival protein SurE-like phosphatase/nucleotidase" evidence="10">
    <location>
        <begin position="3"/>
        <end position="189"/>
    </location>
</feature>
<evidence type="ECO:0000256" key="6">
    <source>
        <dbReference type="ARBA" id="ARBA00022723"/>
    </source>
</evidence>
<dbReference type="NCBIfam" id="TIGR00087">
    <property type="entry name" value="surE"/>
    <property type="match status" value="1"/>
</dbReference>
<feature type="binding site" evidence="9">
    <location>
        <position position="39"/>
    </location>
    <ligand>
        <name>a divalent metal cation</name>
        <dbReference type="ChEBI" id="CHEBI:60240"/>
    </ligand>
</feature>
<dbReference type="HAMAP" id="MF_00060">
    <property type="entry name" value="SurE"/>
    <property type="match status" value="1"/>
</dbReference>
<comment type="caution">
    <text evidence="11">The sequence shown here is derived from an EMBL/GenBank/DDBJ whole genome shotgun (WGS) entry which is preliminary data.</text>
</comment>
<evidence type="ECO:0000256" key="2">
    <source>
        <dbReference type="ARBA" id="ARBA00001946"/>
    </source>
</evidence>
<evidence type="ECO:0000313" key="11">
    <source>
        <dbReference type="EMBL" id="SMP47899.1"/>
    </source>
</evidence>
<name>A0AA45WUR6_9CLOT</name>
<evidence type="ECO:0000259" key="10">
    <source>
        <dbReference type="Pfam" id="PF01975"/>
    </source>
</evidence>
<evidence type="ECO:0000256" key="1">
    <source>
        <dbReference type="ARBA" id="ARBA00000815"/>
    </source>
</evidence>
<organism evidence="11 12">
    <name type="scientific">Anoxynatronum buryatiense</name>
    <dbReference type="NCBI Taxonomy" id="489973"/>
    <lineage>
        <taxon>Bacteria</taxon>
        <taxon>Bacillati</taxon>
        <taxon>Bacillota</taxon>
        <taxon>Clostridia</taxon>
        <taxon>Eubacteriales</taxon>
        <taxon>Clostridiaceae</taxon>
        <taxon>Anoxynatronum</taxon>
    </lineage>
</organism>
<dbReference type="NCBIfam" id="NF001490">
    <property type="entry name" value="PRK00346.1-4"/>
    <property type="match status" value="1"/>
</dbReference>
<dbReference type="AlphaFoldDB" id="A0AA45WUR6"/>
<dbReference type="EMBL" id="FXUF01000003">
    <property type="protein sequence ID" value="SMP47899.1"/>
    <property type="molecule type" value="Genomic_DNA"/>
</dbReference>
<feature type="binding site" evidence="9">
    <location>
        <position position="8"/>
    </location>
    <ligand>
        <name>a divalent metal cation</name>
        <dbReference type="ChEBI" id="CHEBI:60240"/>
    </ligand>
</feature>
<dbReference type="GO" id="GO:0046872">
    <property type="term" value="F:metal ion binding"/>
    <property type="evidence" value="ECO:0007669"/>
    <property type="project" value="UniProtKB-UniRule"/>
</dbReference>
<keyword evidence="7 9" id="KW-0547">Nucleotide-binding</keyword>
<comment type="subcellular location">
    <subcellularLocation>
        <location evidence="3 9">Cytoplasm</location>
    </subcellularLocation>
</comment>
<comment type="similarity">
    <text evidence="4 9">Belongs to the SurE nucleotidase family.</text>
</comment>
<evidence type="ECO:0000256" key="7">
    <source>
        <dbReference type="ARBA" id="ARBA00022741"/>
    </source>
</evidence>
<dbReference type="GO" id="GO:0005737">
    <property type="term" value="C:cytoplasm"/>
    <property type="evidence" value="ECO:0007669"/>
    <property type="project" value="UniProtKB-SubCell"/>
</dbReference>
<dbReference type="Pfam" id="PF01975">
    <property type="entry name" value="SurE"/>
    <property type="match status" value="1"/>
</dbReference>
<comment type="catalytic activity">
    <reaction evidence="1 9">
        <text>a ribonucleoside 5'-phosphate + H2O = a ribonucleoside + phosphate</text>
        <dbReference type="Rhea" id="RHEA:12484"/>
        <dbReference type="ChEBI" id="CHEBI:15377"/>
        <dbReference type="ChEBI" id="CHEBI:18254"/>
        <dbReference type="ChEBI" id="CHEBI:43474"/>
        <dbReference type="ChEBI" id="CHEBI:58043"/>
        <dbReference type="EC" id="3.1.3.5"/>
    </reaction>
</comment>
<keyword evidence="6 9" id="KW-0479">Metal-binding</keyword>
<evidence type="ECO:0000256" key="5">
    <source>
        <dbReference type="ARBA" id="ARBA00022490"/>
    </source>
</evidence>
<keyword evidence="5 9" id="KW-0963">Cytoplasm</keyword>
<dbReference type="GO" id="GO:0004309">
    <property type="term" value="F:exopolyphosphatase activity"/>
    <property type="evidence" value="ECO:0007669"/>
    <property type="project" value="TreeGrafter"/>
</dbReference>
<dbReference type="FunFam" id="3.40.1210.10:FF:000001">
    <property type="entry name" value="5'/3'-nucleotidase SurE"/>
    <property type="match status" value="1"/>
</dbReference>
<keyword evidence="12" id="KW-1185">Reference proteome</keyword>
<gene>
    <name evidence="9" type="primary">surE</name>
    <name evidence="11" type="ORF">SAMN06296020_103184</name>
</gene>
<dbReference type="InterPro" id="IPR002828">
    <property type="entry name" value="SurE-like_Pase/nucleotidase"/>
</dbReference>
<accession>A0AA45WUR6</accession>
<evidence type="ECO:0000256" key="4">
    <source>
        <dbReference type="ARBA" id="ARBA00011062"/>
    </source>
</evidence>
<dbReference type="GO" id="GO:0008254">
    <property type="term" value="F:3'-nucleotidase activity"/>
    <property type="evidence" value="ECO:0007669"/>
    <property type="project" value="TreeGrafter"/>
</dbReference>
<keyword evidence="8 9" id="KW-0378">Hydrolase</keyword>
<dbReference type="NCBIfam" id="NF001492">
    <property type="entry name" value="PRK00346.2-2"/>
    <property type="match status" value="1"/>
</dbReference>
<evidence type="ECO:0000256" key="9">
    <source>
        <dbReference type="HAMAP-Rule" id="MF_00060"/>
    </source>
</evidence>
<evidence type="ECO:0000256" key="8">
    <source>
        <dbReference type="ARBA" id="ARBA00022801"/>
    </source>
</evidence>
<dbReference type="InterPro" id="IPR036523">
    <property type="entry name" value="SurE-like_sf"/>
</dbReference>
<sequence length="255" mass="28303">MHILITNDDGIYAEGIYALAMELKKMARVTVAAPNREKSATGHAITMHSPITVKNISRFGKDVKAFSINGTPADCIKLSMDVLLKEDLPHLVVSGINNGPNLGTDVIYSGTVSGAIEAAIMGLPAIAVSMAHHQILQFDDAATFIRDMVPRVLTPKQQSPIIYNVNYPVCDKTFIKGVKVTRLGIRRYVNNFVHRTDPRGNSYYWMAGELMDLPQQSDSDMTAVKNHYVSITPLHYDMTDISLIPDMEKWDLKIK</sequence>
<dbReference type="EC" id="3.1.3.5" evidence="9"/>